<comment type="similarity">
    <text evidence="5">Belongs to the ThrE exporter (TC 2.A.79) family.</text>
</comment>
<feature type="region of interest" description="Disordered" evidence="6">
    <location>
        <begin position="222"/>
        <end position="294"/>
    </location>
</feature>
<dbReference type="InterPro" id="IPR010619">
    <property type="entry name" value="ThrE-like_N"/>
</dbReference>
<gene>
    <name evidence="10" type="ORF">RDB_LOCUS72944</name>
</gene>
<evidence type="ECO:0000313" key="10">
    <source>
        <dbReference type="EMBL" id="CAE6469755.1"/>
    </source>
</evidence>
<feature type="compositionally biased region" description="Pro residues" evidence="6">
    <location>
        <begin position="380"/>
        <end position="391"/>
    </location>
</feature>
<sequence>MEPETGQGPALSHRVQSHLFGFVIQRRYLDIKRRGTAKDTPLHQKMAPDTPSPPIEPGQPARPNRRVQWAQSPSPHALDEHARDPMAFAHLRLALEEHREEEPNTAPSTAPTTPTHGTHDLGLDVYIAPDERDGLPRPNGAASIERRATRLVQAHQSGRFGGWLRRRKPREPEHKEDDGGDIEKRATAPKATSGVGNMATGPGTGGGVLSSLLALYDHQNGLRSAQSTPSREVTDDEGENPFFTNFNRRTENTPKRHRRAHSTSAIPPQDSISESPTTGSTSASHPSPSAGLTLHIPKALKPSSRPAAARSGAGVFGGLIASTGNIAGAAAPAASSLGPEAKRPGYHLSRYSADDVVQKAKKSKTAASSGTVSPSGVITPPHPNQGTPPYPVASTSNSADTDMSIPRSRSTGDLVGAATALAVPGGGAPLRPTITSSSAKYSIFGSKSTINAPEMAKTKRSSLHLGALPVPHLPGWATPGWSTPGTEEGTPFSEWGPSGEEKRRRRRREKKKRQEVYITMHVAEILQRQEFVLKLARALMMFGAPSHRLEAQIQATARVLDIQVSCMYLPSVMLFSFGDTATHTSDTKFLKQTSALDLSKLLDAHRIYWRVIHDELGVGEASLQLDELMRKRVLYKGWVTVVIGGFCSAFITPISFKGSFVDALAAFPLGAILVWVQNLSAKNELYSNVFEITIAGLLSFIAGGFAASKHVCYAAVASGSVVLILPGYIVLCGSLELASRSIISGSVRLCYSIIYSIFLGFGLSIGAELFHAVSKQRVWGAEDYTCSNVHDPNGPWWQRTAGPYWAFLCVPGFSLFLSLRNQSPIRRKELYVAVLISCAGWVTNHFSGIAFPNRSDITSALGSLAVGLAGNMYGRFFNGTAFVVMITGILFQLPSGLANGGLLSFASTNNSVGATYSYATGFQVAEQLVSVAVGLTVGLFCSAVLVHPFGGSRRRGGGLFSL</sequence>
<feature type="transmembrane region" description="Helical" evidence="7">
    <location>
        <begin position="927"/>
        <end position="946"/>
    </location>
</feature>
<keyword evidence="4 7" id="KW-0472">Membrane</keyword>
<comment type="subcellular location">
    <subcellularLocation>
        <location evidence="1">Membrane</location>
        <topology evidence="1">Multi-pass membrane protein</topology>
    </subcellularLocation>
</comment>
<feature type="transmembrane region" description="Helical" evidence="7">
    <location>
        <begin position="881"/>
        <end position="907"/>
    </location>
</feature>
<dbReference type="PANTHER" id="PTHR31082">
    <property type="entry name" value="PHEROMONE-REGULATED MEMBRANE PROTEIN 10"/>
    <property type="match status" value="1"/>
</dbReference>
<dbReference type="Pfam" id="PF12821">
    <property type="entry name" value="ThrE_2"/>
    <property type="match status" value="1"/>
</dbReference>
<evidence type="ECO:0000259" key="9">
    <source>
        <dbReference type="Pfam" id="PF12821"/>
    </source>
</evidence>
<keyword evidence="2 7" id="KW-0812">Transmembrane</keyword>
<dbReference type="PANTHER" id="PTHR31082:SF4">
    <property type="entry name" value="PHEROMONE-REGULATED MEMBRANE PROTEIN 10"/>
    <property type="match status" value="1"/>
</dbReference>
<evidence type="ECO:0000256" key="7">
    <source>
        <dbReference type="SAM" id="Phobius"/>
    </source>
</evidence>
<evidence type="ECO:0000256" key="1">
    <source>
        <dbReference type="ARBA" id="ARBA00004141"/>
    </source>
</evidence>
<feature type="transmembrane region" description="Helical" evidence="7">
    <location>
        <begin position="802"/>
        <end position="819"/>
    </location>
</feature>
<dbReference type="AlphaFoldDB" id="A0A8H3BXS6"/>
<feature type="compositionally biased region" description="Low complexity" evidence="6">
    <location>
        <begin position="104"/>
        <end position="115"/>
    </location>
</feature>
<evidence type="ECO:0000259" key="8">
    <source>
        <dbReference type="Pfam" id="PF06738"/>
    </source>
</evidence>
<feature type="region of interest" description="Disordered" evidence="6">
    <location>
        <begin position="34"/>
        <end position="82"/>
    </location>
</feature>
<feature type="compositionally biased region" description="Polar residues" evidence="6">
    <location>
        <begin position="262"/>
        <end position="287"/>
    </location>
</feature>
<organism evidence="10 11">
    <name type="scientific">Rhizoctonia solani</name>
    <dbReference type="NCBI Taxonomy" id="456999"/>
    <lineage>
        <taxon>Eukaryota</taxon>
        <taxon>Fungi</taxon>
        <taxon>Dikarya</taxon>
        <taxon>Basidiomycota</taxon>
        <taxon>Agaricomycotina</taxon>
        <taxon>Agaricomycetes</taxon>
        <taxon>Cantharellales</taxon>
        <taxon>Ceratobasidiaceae</taxon>
        <taxon>Rhizoctonia</taxon>
    </lineage>
</organism>
<dbReference type="Pfam" id="PF06738">
    <property type="entry name" value="ThrE"/>
    <property type="match status" value="1"/>
</dbReference>
<evidence type="ECO:0000256" key="5">
    <source>
        <dbReference type="ARBA" id="ARBA00034125"/>
    </source>
</evidence>
<feature type="compositionally biased region" description="Polar residues" evidence="6">
    <location>
        <begin position="222"/>
        <end position="231"/>
    </location>
</feature>
<comment type="caution">
    <text evidence="10">The sequence shown here is derived from an EMBL/GenBank/DDBJ whole genome shotgun (WGS) entry which is preliminary data.</text>
</comment>
<feature type="region of interest" description="Disordered" evidence="6">
    <location>
        <begin position="357"/>
        <end position="409"/>
    </location>
</feature>
<feature type="transmembrane region" description="Helical" evidence="7">
    <location>
        <begin position="831"/>
        <end position="851"/>
    </location>
</feature>
<feature type="compositionally biased region" description="Polar residues" evidence="6">
    <location>
        <begin position="393"/>
        <end position="409"/>
    </location>
</feature>
<dbReference type="Proteomes" id="UP000663853">
    <property type="component" value="Unassembled WGS sequence"/>
</dbReference>
<feature type="region of interest" description="Disordered" evidence="6">
    <location>
        <begin position="477"/>
        <end position="512"/>
    </location>
</feature>
<name>A0A8H3BXS6_9AGAM</name>
<dbReference type="GO" id="GO:0016020">
    <property type="term" value="C:membrane"/>
    <property type="evidence" value="ECO:0007669"/>
    <property type="project" value="UniProtKB-SubCell"/>
</dbReference>
<dbReference type="InterPro" id="IPR024528">
    <property type="entry name" value="ThrE_2"/>
</dbReference>
<reference evidence="10" key="1">
    <citation type="submission" date="2021-01" db="EMBL/GenBank/DDBJ databases">
        <authorList>
            <person name="Kaushik A."/>
        </authorList>
    </citation>
    <scope>NUCLEOTIDE SEQUENCE</scope>
    <source>
        <strain evidence="10">AG6-10EEA</strain>
    </source>
</reference>
<evidence type="ECO:0000256" key="3">
    <source>
        <dbReference type="ARBA" id="ARBA00022989"/>
    </source>
</evidence>
<feature type="compositionally biased region" description="Basic residues" evidence="6">
    <location>
        <begin position="503"/>
        <end position="512"/>
    </location>
</feature>
<evidence type="ECO:0000256" key="6">
    <source>
        <dbReference type="SAM" id="MobiDB-lite"/>
    </source>
</evidence>
<keyword evidence="3 7" id="KW-1133">Transmembrane helix</keyword>
<evidence type="ECO:0000256" key="4">
    <source>
        <dbReference type="ARBA" id="ARBA00023136"/>
    </source>
</evidence>
<feature type="transmembrane region" description="Helical" evidence="7">
    <location>
        <begin position="749"/>
        <end position="770"/>
    </location>
</feature>
<proteinExistence type="inferred from homology"/>
<feature type="domain" description="Threonine/serine exporter-like N-terminal" evidence="8">
    <location>
        <begin position="530"/>
        <end position="769"/>
    </location>
</feature>
<dbReference type="InterPro" id="IPR051361">
    <property type="entry name" value="ThrE/Ser_Exporter"/>
</dbReference>
<feature type="compositionally biased region" description="Basic and acidic residues" evidence="6">
    <location>
        <begin position="170"/>
        <end position="186"/>
    </location>
</feature>
<feature type="domain" description="Threonine/Serine exporter ThrE" evidence="9">
    <location>
        <begin position="825"/>
        <end position="942"/>
    </location>
</feature>
<feature type="transmembrane region" description="Helical" evidence="7">
    <location>
        <begin position="658"/>
        <end position="676"/>
    </location>
</feature>
<evidence type="ECO:0000256" key="2">
    <source>
        <dbReference type="ARBA" id="ARBA00022692"/>
    </source>
</evidence>
<accession>A0A8H3BXS6</accession>
<feature type="transmembrane region" description="Helical" evidence="7">
    <location>
        <begin position="633"/>
        <end position="652"/>
    </location>
</feature>
<feature type="transmembrane region" description="Helical" evidence="7">
    <location>
        <begin position="688"/>
        <end position="707"/>
    </location>
</feature>
<feature type="region of interest" description="Disordered" evidence="6">
    <location>
        <begin position="157"/>
        <end position="203"/>
    </location>
</feature>
<feature type="region of interest" description="Disordered" evidence="6">
    <location>
        <begin position="98"/>
        <end position="121"/>
    </location>
</feature>
<dbReference type="EMBL" id="CAJMXA010001787">
    <property type="protein sequence ID" value="CAE6469755.1"/>
    <property type="molecule type" value="Genomic_DNA"/>
</dbReference>
<protein>
    <submittedName>
        <fullName evidence="10">Uncharacterized protein</fullName>
    </submittedName>
</protein>
<dbReference type="GO" id="GO:0022857">
    <property type="term" value="F:transmembrane transporter activity"/>
    <property type="evidence" value="ECO:0007669"/>
    <property type="project" value="InterPro"/>
</dbReference>
<feature type="transmembrane region" description="Helical" evidence="7">
    <location>
        <begin position="713"/>
        <end position="737"/>
    </location>
</feature>
<evidence type="ECO:0000313" key="11">
    <source>
        <dbReference type="Proteomes" id="UP000663853"/>
    </source>
</evidence>